<name>A0A2A5T6W3_9GAMM</name>
<reference evidence="3" key="1">
    <citation type="submission" date="2017-04" db="EMBL/GenBank/DDBJ databases">
        <title>Genome evolution of the luminous symbionts of deep sea anglerfish.</title>
        <authorList>
            <person name="Hendry T.A."/>
        </authorList>
    </citation>
    <scope>NUCLEOTIDE SEQUENCE [LARGE SCALE GENOMIC DNA]</scope>
    <source>
        <plasmid evidence="3">pmj1</plasmid>
    </source>
</reference>
<dbReference type="InterPro" id="IPR025669">
    <property type="entry name" value="AAA_dom"/>
</dbReference>
<feature type="domain" description="AAA" evidence="1">
    <location>
        <begin position="1"/>
        <end position="46"/>
    </location>
</feature>
<organism evidence="2 3">
    <name type="scientific">Candidatus Enterovibrio escicola</name>
    <dbReference type="NCBI Taxonomy" id="1927127"/>
    <lineage>
        <taxon>Bacteria</taxon>
        <taxon>Pseudomonadati</taxon>
        <taxon>Pseudomonadota</taxon>
        <taxon>Gammaproteobacteria</taxon>
        <taxon>Vibrionales</taxon>
        <taxon>Vibrionaceae</taxon>
        <taxon>Enterovibrio</taxon>
    </lineage>
</organism>
<dbReference type="CDD" id="cd02042">
    <property type="entry name" value="ParAB_family"/>
    <property type="match status" value="1"/>
</dbReference>
<dbReference type="GeneID" id="66950614"/>
<keyword evidence="2" id="KW-0614">Plasmid</keyword>
<comment type="caution">
    <text evidence="2">The sequence shown here is derived from an EMBL/GenBank/DDBJ whole genome shotgun (WGS) entry which is preliminary data.</text>
</comment>
<dbReference type="EMBL" id="NBYY01000008">
    <property type="protein sequence ID" value="PCS23949.1"/>
    <property type="molecule type" value="Genomic_DNA"/>
</dbReference>
<sequence>MKIVAIWNPKGGQGKTTISLNLAAAASKLGLKTVVISRDIQDDEAMKEFGRGSYPFDIYQGVPRDKPDADLIIIDHPAGDRNAPETTKVICPIVPCKLDYRTYSQSKHVLTDSGKEIIEVCSRGDMRVRDEREFIRLMRKQGASSVRRRSTFVNAHNTNKTIFDKSFDRVGKIGEPRAEIEGLLARALS</sequence>
<evidence type="ECO:0000313" key="3">
    <source>
        <dbReference type="Proteomes" id="UP000219020"/>
    </source>
</evidence>
<evidence type="ECO:0000313" key="2">
    <source>
        <dbReference type="EMBL" id="PCS23949.1"/>
    </source>
</evidence>
<accession>A0A2A5T6W3</accession>
<gene>
    <name evidence="2" type="ORF">BTN49_0315</name>
</gene>
<dbReference type="Gene3D" id="3.40.50.300">
    <property type="entry name" value="P-loop containing nucleotide triphosphate hydrolases"/>
    <property type="match status" value="1"/>
</dbReference>
<evidence type="ECO:0000259" key="1">
    <source>
        <dbReference type="Pfam" id="PF13614"/>
    </source>
</evidence>
<dbReference type="InterPro" id="IPR027417">
    <property type="entry name" value="P-loop_NTPase"/>
</dbReference>
<dbReference type="AlphaFoldDB" id="A0A2A5T6W3"/>
<dbReference type="Pfam" id="PF13614">
    <property type="entry name" value="AAA_31"/>
    <property type="match status" value="1"/>
</dbReference>
<proteinExistence type="predicted"/>
<dbReference type="Proteomes" id="UP000219020">
    <property type="component" value="Plasmid pMJ1"/>
</dbReference>
<keyword evidence="3" id="KW-1185">Reference proteome</keyword>
<dbReference type="SUPFAM" id="SSF52540">
    <property type="entry name" value="P-loop containing nucleoside triphosphate hydrolases"/>
    <property type="match status" value="1"/>
</dbReference>
<protein>
    <recommendedName>
        <fullName evidence="1">AAA domain-containing protein</fullName>
    </recommendedName>
</protein>
<geneLocation type="plasmid" evidence="3">
    <name>pmj1</name>
</geneLocation>
<dbReference type="RefSeq" id="WP_097355505.1">
    <property type="nucleotide sequence ID" value="NZ_CAWPEH010000011.1"/>
</dbReference>